<dbReference type="Proteomes" id="UP000435243">
    <property type="component" value="Unassembled WGS sequence"/>
</dbReference>
<reference evidence="2 3" key="1">
    <citation type="submission" date="2019-12" db="EMBL/GenBank/DDBJ databases">
        <title>Genomic-based taxomic classification of the family Erythrobacteraceae.</title>
        <authorList>
            <person name="Xu L."/>
        </authorList>
    </citation>
    <scope>NUCLEOTIDE SEQUENCE [LARGE SCALE GENOMIC DNA]</scope>
    <source>
        <strain evidence="2 3">JCM 16339</strain>
    </source>
</reference>
<dbReference type="PROSITE" id="PS51257">
    <property type="entry name" value="PROKAR_LIPOPROTEIN"/>
    <property type="match status" value="1"/>
</dbReference>
<protein>
    <submittedName>
        <fullName evidence="2">Uncharacterized protein</fullName>
    </submittedName>
</protein>
<dbReference type="RefSeq" id="WP_160589798.1">
    <property type="nucleotide sequence ID" value="NZ_BAAAFP010000002.1"/>
</dbReference>
<comment type="caution">
    <text evidence="2">The sequence shown here is derived from an EMBL/GenBank/DDBJ whole genome shotgun (WGS) entry which is preliminary data.</text>
</comment>
<organism evidence="2 3">
    <name type="scientific">Alteraurantiacibacter aestuarii</name>
    <dbReference type="NCBI Taxonomy" id="650004"/>
    <lineage>
        <taxon>Bacteria</taxon>
        <taxon>Pseudomonadati</taxon>
        <taxon>Pseudomonadota</taxon>
        <taxon>Alphaproteobacteria</taxon>
        <taxon>Sphingomonadales</taxon>
        <taxon>Erythrobacteraceae</taxon>
        <taxon>Alteraurantiacibacter</taxon>
    </lineage>
</organism>
<name>A0A844ZLF3_9SPHN</name>
<sequence length="174" mass="17410">MHLRSISALFIGTALLAACSSGEDVSEEEVQAPEPVLTSTPVATAAPDGSPLAEGQWTISEDANGASASFGPAGSDALVVIACTTASRALSMTVAGSSDGTQPYVIEAGGTAARLDMVSTGGTLPMMRADIARDAPVFGGFVMPGQAVSITAPDGSILRLPTAPGIRRVFEACA</sequence>
<dbReference type="EMBL" id="WTYY01000002">
    <property type="protein sequence ID" value="MXO87850.1"/>
    <property type="molecule type" value="Genomic_DNA"/>
</dbReference>
<keyword evidence="3" id="KW-1185">Reference proteome</keyword>
<feature type="region of interest" description="Disordered" evidence="1">
    <location>
        <begin position="33"/>
        <end position="53"/>
    </location>
</feature>
<evidence type="ECO:0000256" key="1">
    <source>
        <dbReference type="SAM" id="MobiDB-lite"/>
    </source>
</evidence>
<gene>
    <name evidence="2" type="ORF">GRI32_03755</name>
</gene>
<evidence type="ECO:0000313" key="2">
    <source>
        <dbReference type="EMBL" id="MXO87850.1"/>
    </source>
</evidence>
<proteinExistence type="predicted"/>
<dbReference type="AlphaFoldDB" id="A0A844ZLF3"/>
<dbReference type="OrthoDB" id="7410132at2"/>
<accession>A0A844ZLF3</accession>
<evidence type="ECO:0000313" key="3">
    <source>
        <dbReference type="Proteomes" id="UP000435243"/>
    </source>
</evidence>